<dbReference type="AlphaFoldDB" id="A0A1G2BVN3"/>
<name>A0A1G2BVN3_9BACT</name>
<dbReference type="InterPro" id="IPR018303">
    <property type="entry name" value="ATPase_P-typ_P_site"/>
</dbReference>
<comment type="caution">
    <text evidence="10">The sequence shown here is derived from an EMBL/GenBank/DDBJ whole genome shotgun (WGS) entry which is preliminary data.</text>
</comment>
<evidence type="ECO:0000256" key="1">
    <source>
        <dbReference type="ARBA" id="ARBA00004141"/>
    </source>
</evidence>
<dbReference type="InterPro" id="IPR023214">
    <property type="entry name" value="HAD_sf"/>
</dbReference>
<dbReference type="InterPro" id="IPR004014">
    <property type="entry name" value="ATPase_P-typ_cation-transptr_N"/>
</dbReference>
<dbReference type="GO" id="GO:0016887">
    <property type="term" value="F:ATP hydrolysis activity"/>
    <property type="evidence" value="ECO:0007669"/>
    <property type="project" value="InterPro"/>
</dbReference>
<reference evidence="10 11" key="1">
    <citation type="journal article" date="2016" name="Nat. Commun.">
        <title>Thousands of microbial genomes shed light on interconnected biogeochemical processes in an aquifer system.</title>
        <authorList>
            <person name="Anantharaman K."/>
            <person name="Brown C.T."/>
            <person name="Hug L.A."/>
            <person name="Sharon I."/>
            <person name="Castelle C.J."/>
            <person name="Probst A.J."/>
            <person name="Thomas B.C."/>
            <person name="Singh A."/>
            <person name="Wilkins M.J."/>
            <person name="Karaoz U."/>
            <person name="Brodie E.L."/>
            <person name="Williams K.H."/>
            <person name="Hubbard S.S."/>
            <person name="Banfield J.F."/>
        </authorList>
    </citation>
    <scope>NUCLEOTIDE SEQUENCE [LARGE SCALE GENOMIC DNA]</scope>
</reference>
<dbReference type="GO" id="GO:0005524">
    <property type="term" value="F:ATP binding"/>
    <property type="evidence" value="ECO:0007669"/>
    <property type="project" value="UniProtKB-KW"/>
</dbReference>
<dbReference type="InterPro" id="IPR023298">
    <property type="entry name" value="ATPase_P-typ_TM_dom_sf"/>
</dbReference>
<dbReference type="SUPFAM" id="SSF81653">
    <property type="entry name" value="Calcium ATPase, transduction domain A"/>
    <property type="match status" value="1"/>
</dbReference>
<evidence type="ECO:0000256" key="4">
    <source>
        <dbReference type="ARBA" id="ARBA00022840"/>
    </source>
</evidence>
<accession>A0A1G2BVN3</accession>
<dbReference type="InterPro" id="IPR023299">
    <property type="entry name" value="ATPase_P-typ_cyto_dom_N"/>
</dbReference>
<dbReference type="Gene3D" id="2.70.150.10">
    <property type="entry name" value="Calcium-transporting ATPase, cytoplasmic transduction domain A"/>
    <property type="match status" value="1"/>
</dbReference>
<dbReference type="Gene3D" id="1.20.1110.10">
    <property type="entry name" value="Calcium-transporting ATPase, transmembrane domain"/>
    <property type="match status" value="1"/>
</dbReference>
<keyword evidence="4" id="KW-0067">ATP-binding</keyword>
<dbReference type="GO" id="GO:0016020">
    <property type="term" value="C:membrane"/>
    <property type="evidence" value="ECO:0007669"/>
    <property type="project" value="UniProtKB-SubCell"/>
</dbReference>
<keyword evidence="3" id="KW-0547">Nucleotide-binding</keyword>
<feature type="transmembrane region" description="Helical" evidence="8">
    <location>
        <begin position="61"/>
        <end position="77"/>
    </location>
</feature>
<feature type="domain" description="Cation-transporting P-type ATPase N-terminal" evidence="9">
    <location>
        <begin position="3"/>
        <end position="57"/>
    </location>
</feature>
<keyword evidence="6 8" id="KW-1133">Transmembrane helix</keyword>
<dbReference type="PANTHER" id="PTHR42861">
    <property type="entry name" value="CALCIUM-TRANSPORTING ATPASE"/>
    <property type="match status" value="1"/>
</dbReference>
<feature type="transmembrane region" description="Helical" evidence="8">
    <location>
        <begin position="757"/>
        <end position="777"/>
    </location>
</feature>
<dbReference type="Pfam" id="PF00690">
    <property type="entry name" value="Cation_ATPase_N"/>
    <property type="match status" value="1"/>
</dbReference>
<dbReference type="InterPro" id="IPR036412">
    <property type="entry name" value="HAD-like_sf"/>
</dbReference>
<dbReference type="Gene3D" id="3.40.50.1000">
    <property type="entry name" value="HAD superfamily/HAD-like"/>
    <property type="match status" value="1"/>
</dbReference>
<evidence type="ECO:0000313" key="10">
    <source>
        <dbReference type="EMBL" id="OGY93006.1"/>
    </source>
</evidence>
<dbReference type="SFLD" id="SFLDS00003">
    <property type="entry name" value="Haloacid_Dehalogenase"/>
    <property type="match status" value="1"/>
</dbReference>
<proteinExistence type="predicted"/>
<dbReference type="SFLD" id="SFLDF00027">
    <property type="entry name" value="p-type_atpase"/>
    <property type="match status" value="1"/>
</dbReference>
<dbReference type="InterPro" id="IPR044492">
    <property type="entry name" value="P_typ_ATPase_HD_dom"/>
</dbReference>
<dbReference type="InterPro" id="IPR059000">
    <property type="entry name" value="ATPase_P-type_domA"/>
</dbReference>
<sequence length="819" mass="89719">MEHGLTTAERKKLLATYGVNEISGGATWWFVILRRQFASSFIYLLLFAAALAFVLREFIDGVMIVLFVLLNAGIGFYQEYRSEQTMKLLQQFVVRRTRILRDGEEAIVASGELVPGDVVILEPGDVCAADIRILGETNLTIDESTLTGESVPIKKTESALHDGAAEIFQATNIVFSGTTIVSGKGVGVVIATGKSSVMGDISRLATETPRVSAFAKGLNRFSSFILRLVVGTLVFIVLANLFIKGLAIDVPDLIIFAIALAVSVIPEALPVVTTFSLSRGALHLSKHHVVVRRLSAIEDLGSIEVLCTDKTGTLTENVLNVAGIFGSSGTDPIVYGSMAAPFLTEKKQEPNNAFDRALWAKLSTHEQKRVLATKRLDEIPFDPDRRRNSVVVGHGGRHDLIVRGAAEEVMSLCPELSKDIRTAAHSWIESSGKRGERIIAIARKSLKHGPPYSTEAEERDLQFVGLISFSDPLKKTTIEAVKKAKKLGVVVKILTGDSKEVAASVAIRVGLIDDVSRVITGLDFDRLAPARQRTAVTEFAVFARVSPQQKYRIIQLLQEAHEVGFLGEGINDAPALKIANVALVVDGAADIAREAADIVLMRKSLDVVIDGIQEGREVFVNTVKYIKATLASNFGNFYAVAIASLLIPFLPMLPLQLLLLNLLSDFPMIAIAADRVDLQDLKKPKHYNVREIVLIATVLGIISSIFDFITFSIFFRMEPGVLQTNWFIASVLTELVFLFSIRTRFSVFRARPPAKVLIVLSVLTFLITITVPFTPIGRTFFHFVPPSPYHLLIIGAVVATYFVVTEGVKLMYYRMVDVS</sequence>
<keyword evidence="5" id="KW-1278">Translocase</keyword>
<evidence type="ECO:0000256" key="8">
    <source>
        <dbReference type="SAM" id="Phobius"/>
    </source>
</evidence>
<gene>
    <name evidence="10" type="ORF">A3B31_02180</name>
</gene>
<dbReference type="Pfam" id="PF00122">
    <property type="entry name" value="E1-E2_ATPase"/>
    <property type="match status" value="1"/>
</dbReference>
<dbReference type="NCBIfam" id="TIGR01494">
    <property type="entry name" value="ATPase_P-type"/>
    <property type="match status" value="2"/>
</dbReference>
<dbReference type="SUPFAM" id="SSF81665">
    <property type="entry name" value="Calcium ATPase, transmembrane domain M"/>
    <property type="match status" value="1"/>
</dbReference>
<dbReference type="Pfam" id="PF13246">
    <property type="entry name" value="Cation_ATPase"/>
    <property type="match status" value="1"/>
</dbReference>
<evidence type="ECO:0000256" key="5">
    <source>
        <dbReference type="ARBA" id="ARBA00022967"/>
    </source>
</evidence>
<evidence type="ECO:0000256" key="3">
    <source>
        <dbReference type="ARBA" id="ARBA00022741"/>
    </source>
</evidence>
<comment type="subcellular location">
    <subcellularLocation>
        <location evidence="1">Membrane</location>
        <topology evidence="1">Multi-pass membrane protein</topology>
    </subcellularLocation>
</comment>
<protein>
    <recommendedName>
        <fullName evidence="9">Cation-transporting P-type ATPase N-terminal domain-containing protein</fullName>
    </recommendedName>
</protein>
<dbReference type="InterPro" id="IPR006068">
    <property type="entry name" value="ATPase_P-typ_cation-transptr_C"/>
</dbReference>
<dbReference type="Gene3D" id="3.40.1110.10">
    <property type="entry name" value="Calcium-transporting ATPase, cytoplasmic domain N"/>
    <property type="match status" value="1"/>
</dbReference>
<feature type="transmembrane region" description="Helical" evidence="8">
    <location>
        <begin position="253"/>
        <end position="277"/>
    </location>
</feature>
<keyword evidence="7 8" id="KW-0472">Membrane</keyword>
<organism evidence="10 11">
    <name type="scientific">Candidatus Komeilibacteria bacterium RIFCSPLOWO2_01_FULL_53_11</name>
    <dbReference type="NCBI Taxonomy" id="1798552"/>
    <lineage>
        <taxon>Bacteria</taxon>
        <taxon>Candidatus Komeiliibacteriota</taxon>
    </lineage>
</organism>
<dbReference type="PRINTS" id="PR00119">
    <property type="entry name" value="CATATPASE"/>
</dbReference>
<evidence type="ECO:0000313" key="11">
    <source>
        <dbReference type="Proteomes" id="UP000177349"/>
    </source>
</evidence>
<dbReference type="PROSITE" id="PS00154">
    <property type="entry name" value="ATPASE_E1_E2"/>
    <property type="match status" value="1"/>
</dbReference>
<feature type="transmembrane region" description="Helical" evidence="8">
    <location>
        <begin position="37"/>
        <end position="55"/>
    </location>
</feature>
<evidence type="ECO:0000256" key="6">
    <source>
        <dbReference type="ARBA" id="ARBA00022989"/>
    </source>
</evidence>
<feature type="transmembrane region" description="Helical" evidence="8">
    <location>
        <begin position="224"/>
        <end position="247"/>
    </location>
</feature>
<dbReference type="SUPFAM" id="SSF56784">
    <property type="entry name" value="HAD-like"/>
    <property type="match status" value="1"/>
</dbReference>
<dbReference type="Pfam" id="PF00689">
    <property type="entry name" value="Cation_ATPase_C"/>
    <property type="match status" value="1"/>
</dbReference>
<dbReference type="InterPro" id="IPR008250">
    <property type="entry name" value="ATPase_P-typ_transduc_dom_A_sf"/>
</dbReference>
<feature type="transmembrane region" description="Helical" evidence="8">
    <location>
        <begin position="726"/>
        <end position="745"/>
    </location>
</feature>
<feature type="transmembrane region" description="Helical" evidence="8">
    <location>
        <begin position="789"/>
        <end position="812"/>
    </location>
</feature>
<dbReference type="EMBL" id="MHKN01000003">
    <property type="protein sequence ID" value="OGY93006.1"/>
    <property type="molecule type" value="Genomic_DNA"/>
</dbReference>
<feature type="transmembrane region" description="Helical" evidence="8">
    <location>
        <begin position="692"/>
        <end position="714"/>
    </location>
</feature>
<dbReference type="Proteomes" id="UP000177349">
    <property type="component" value="Unassembled WGS sequence"/>
</dbReference>
<dbReference type="SFLD" id="SFLDG00002">
    <property type="entry name" value="C1.7:_P-type_atpase_like"/>
    <property type="match status" value="1"/>
</dbReference>
<keyword evidence="2 8" id="KW-0812">Transmembrane</keyword>
<dbReference type="InterPro" id="IPR001757">
    <property type="entry name" value="P_typ_ATPase"/>
</dbReference>
<evidence type="ECO:0000256" key="7">
    <source>
        <dbReference type="ARBA" id="ARBA00023136"/>
    </source>
</evidence>
<dbReference type="PRINTS" id="PR00120">
    <property type="entry name" value="HATPASE"/>
</dbReference>
<evidence type="ECO:0000259" key="9">
    <source>
        <dbReference type="SMART" id="SM00831"/>
    </source>
</evidence>
<dbReference type="SMART" id="SM00831">
    <property type="entry name" value="Cation_ATPase_N"/>
    <property type="match status" value="1"/>
</dbReference>
<evidence type="ECO:0000256" key="2">
    <source>
        <dbReference type="ARBA" id="ARBA00022692"/>
    </source>
</evidence>